<sequence>MTHECRCAVCEGLAILMSRSGATRGLFWDGLRNFEPRSDDEDNTLAGSLLSKLPRLHFAILYFVNIIRHTYGLIHHRWLNHDQRLKVNLHKQAIADRNDRLDV</sequence>
<evidence type="ECO:0000313" key="3">
    <source>
        <dbReference type="Proteomes" id="UP000499080"/>
    </source>
</evidence>
<dbReference type="AlphaFoldDB" id="A0A4Y2QF74"/>
<evidence type="ECO:0000313" key="1">
    <source>
        <dbReference type="EMBL" id="GBN61783.1"/>
    </source>
</evidence>
<evidence type="ECO:0000313" key="2">
    <source>
        <dbReference type="EMBL" id="GBN71865.1"/>
    </source>
</evidence>
<comment type="caution">
    <text evidence="1">The sequence shown here is derived from an EMBL/GenBank/DDBJ whole genome shotgun (WGS) entry which is preliminary data.</text>
</comment>
<keyword evidence="3" id="KW-1185">Reference proteome</keyword>
<dbReference type="EMBL" id="BGPR01013693">
    <property type="protein sequence ID" value="GBN61783.1"/>
    <property type="molecule type" value="Genomic_DNA"/>
</dbReference>
<protein>
    <submittedName>
        <fullName evidence="1">Uncharacterized protein</fullName>
    </submittedName>
</protein>
<reference evidence="1 3" key="1">
    <citation type="journal article" date="2019" name="Sci. Rep.">
        <title>Orb-weaving spider Araneus ventricosus genome elucidates the spidroin gene catalogue.</title>
        <authorList>
            <person name="Kono N."/>
            <person name="Nakamura H."/>
            <person name="Ohtoshi R."/>
            <person name="Moran D.A.P."/>
            <person name="Shinohara A."/>
            <person name="Yoshida Y."/>
            <person name="Fujiwara M."/>
            <person name="Mori M."/>
            <person name="Tomita M."/>
            <person name="Arakawa K."/>
        </authorList>
    </citation>
    <scope>NUCLEOTIDE SEQUENCE [LARGE SCALE GENOMIC DNA]</scope>
</reference>
<accession>A0A4Y2QF74</accession>
<name>A0A4Y2QF74_ARAVE</name>
<organism evidence="1 3">
    <name type="scientific">Araneus ventricosus</name>
    <name type="common">Orbweaver spider</name>
    <name type="synonym">Epeira ventricosa</name>
    <dbReference type="NCBI Taxonomy" id="182803"/>
    <lineage>
        <taxon>Eukaryota</taxon>
        <taxon>Metazoa</taxon>
        <taxon>Ecdysozoa</taxon>
        <taxon>Arthropoda</taxon>
        <taxon>Chelicerata</taxon>
        <taxon>Arachnida</taxon>
        <taxon>Araneae</taxon>
        <taxon>Araneomorphae</taxon>
        <taxon>Entelegynae</taxon>
        <taxon>Araneoidea</taxon>
        <taxon>Araneidae</taxon>
        <taxon>Araneus</taxon>
    </lineage>
</organism>
<dbReference type="Proteomes" id="UP000499080">
    <property type="component" value="Unassembled WGS sequence"/>
</dbReference>
<dbReference type="EMBL" id="BGPR01016108">
    <property type="protein sequence ID" value="GBN71865.1"/>
    <property type="molecule type" value="Genomic_DNA"/>
</dbReference>
<proteinExistence type="predicted"/>
<gene>
    <name evidence="2" type="ORF">AVEN_85525_1</name>
    <name evidence="1" type="ORF">AVEN_97945_1</name>
</gene>